<keyword evidence="2" id="KW-1133">Transmembrane helix</keyword>
<evidence type="ECO:0000313" key="4">
    <source>
        <dbReference type="Proteomes" id="UP000091857"/>
    </source>
</evidence>
<keyword evidence="2" id="KW-0812">Transmembrane</keyword>
<dbReference type="Gramene" id="Manes.11G107400.2.v8.1">
    <property type="protein sequence ID" value="Manes.11G107400.2.v8.1.CDS"/>
    <property type="gene ID" value="Manes.11G107400.v8.1"/>
</dbReference>
<evidence type="ECO:0000313" key="3">
    <source>
        <dbReference type="EMBL" id="OAY37513.1"/>
    </source>
</evidence>
<organism evidence="3 4">
    <name type="scientific">Manihot esculenta</name>
    <name type="common">Cassava</name>
    <name type="synonym">Jatropha manihot</name>
    <dbReference type="NCBI Taxonomy" id="3983"/>
    <lineage>
        <taxon>Eukaryota</taxon>
        <taxon>Viridiplantae</taxon>
        <taxon>Streptophyta</taxon>
        <taxon>Embryophyta</taxon>
        <taxon>Tracheophyta</taxon>
        <taxon>Spermatophyta</taxon>
        <taxon>Magnoliopsida</taxon>
        <taxon>eudicotyledons</taxon>
        <taxon>Gunneridae</taxon>
        <taxon>Pentapetalae</taxon>
        <taxon>rosids</taxon>
        <taxon>fabids</taxon>
        <taxon>Malpighiales</taxon>
        <taxon>Euphorbiaceae</taxon>
        <taxon>Crotonoideae</taxon>
        <taxon>Manihoteae</taxon>
        <taxon>Manihot</taxon>
    </lineage>
</organism>
<feature type="region of interest" description="Disordered" evidence="1">
    <location>
        <begin position="77"/>
        <end position="134"/>
    </location>
</feature>
<dbReference type="AlphaFoldDB" id="A0A2C9V0B8"/>
<protein>
    <submittedName>
        <fullName evidence="3">Uncharacterized protein</fullName>
    </submittedName>
</protein>
<reference evidence="4" key="1">
    <citation type="journal article" date="2016" name="Nat. Biotechnol.">
        <title>Sequencing wild and cultivated cassava and related species reveals extensive interspecific hybridization and genetic diversity.</title>
        <authorList>
            <person name="Bredeson J.V."/>
            <person name="Lyons J.B."/>
            <person name="Prochnik S.E."/>
            <person name="Wu G.A."/>
            <person name="Ha C.M."/>
            <person name="Edsinger-Gonzales E."/>
            <person name="Grimwood J."/>
            <person name="Schmutz J."/>
            <person name="Rabbi I.Y."/>
            <person name="Egesi C."/>
            <person name="Nauluvula P."/>
            <person name="Lebot V."/>
            <person name="Ndunguru J."/>
            <person name="Mkamilo G."/>
            <person name="Bart R.S."/>
            <person name="Setter T.L."/>
            <person name="Gleadow R.M."/>
            <person name="Kulakow P."/>
            <person name="Ferguson M.E."/>
            <person name="Rounsley S."/>
            <person name="Rokhsar D.S."/>
        </authorList>
    </citation>
    <scope>NUCLEOTIDE SEQUENCE [LARGE SCALE GENOMIC DNA]</scope>
    <source>
        <strain evidence="4">cv. AM560-2</strain>
    </source>
</reference>
<keyword evidence="4" id="KW-1185">Reference proteome</keyword>
<feature type="compositionally biased region" description="Basic and acidic residues" evidence="1">
    <location>
        <begin position="121"/>
        <end position="132"/>
    </location>
</feature>
<evidence type="ECO:0000256" key="2">
    <source>
        <dbReference type="SAM" id="Phobius"/>
    </source>
</evidence>
<proteinExistence type="predicted"/>
<comment type="caution">
    <text evidence="3">The sequence shown here is derived from an EMBL/GenBank/DDBJ whole genome shotgun (WGS) entry which is preliminary data.</text>
</comment>
<dbReference type="PANTHER" id="PTHR34379">
    <property type="entry name" value="OS07G0553800 PROTEIN"/>
    <property type="match status" value="1"/>
</dbReference>
<dbReference type="Proteomes" id="UP000091857">
    <property type="component" value="Chromosome 11"/>
</dbReference>
<feature type="transmembrane region" description="Helical" evidence="2">
    <location>
        <begin position="218"/>
        <end position="249"/>
    </location>
</feature>
<feature type="compositionally biased region" description="Basic residues" evidence="1">
    <location>
        <begin position="79"/>
        <end position="88"/>
    </location>
</feature>
<feature type="compositionally biased region" description="Basic and acidic residues" evidence="1">
    <location>
        <begin position="89"/>
        <end position="105"/>
    </location>
</feature>
<dbReference type="STRING" id="3983.A0A2C9V0B8"/>
<dbReference type="OrthoDB" id="1886721at2759"/>
<accession>A0A2C9V0B8</accession>
<name>A0A2C9V0B8_MANES</name>
<dbReference type="InterPro" id="IPR040411">
    <property type="entry name" value="At5g23160-like"/>
</dbReference>
<keyword evidence="2" id="KW-0472">Membrane</keyword>
<sequence>MDDDDKQPKPTAKTTLYMDCFGFSRKLNVSQKKSVKVLPTDHKHNWFSRSTTFLLKHSGSKNLPADYSTISEKIQIQKTKIKKSKPKRNSSDEIPPKRQDSEAKNKIPAASKVDTTSDQVYEERAQETKHDSVQNINLEKGKLLDHVVDSPKQLSFGRKIETTRITSSQPGSHEPKSYGTAVLRSTSFPAPNRPEKSRVNAKRLHKENGPTDKKLDPVIGMLIVMVTLMIMLLWGRLCAILCTCAWLLCFGPWLTTEVKATLNGTVKNGLVSGEPDFNSEEYKKRVVLEGFLERNHRPTM</sequence>
<dbReference type="EMBL" id="CM004397">
    <property type="protein sequence ID" value="OAY37513.1"/>
    <property type="molecule type" value="Genomic_DNA"/>
</dbReference>
<dbReference type="PANTHER" id="PTHR34379:SF3">
    <property type="entry name" value="PROTEIN, PUTATIVE-RELATED"/>
    <property type="match status" value="1"/>
</dbReference>
<evidence type="ECO:0000256" key="1">
    <source>
        <dbReference type="SAM" id="MobiDB-lite"/>
    </source>
</evidence>
<gene>
    <name evidence="3" type="ORF">MANES_11G107400v8</name>
</gene>